<dbReference type="AlphaFoldDB" id="F0T7W8"/>
<dbReference type="SUPFAM" id="SSF57783">
    <property type="entry name" value="Zinc beta-ribbon"/>
    <property type="match status" value="2"/>
</dbReference>
<evidence type="ECO:0000256" key="3">
    <source>
        <dbReference type="ARBA" id="ARBA00022771"/>
    </source>
</evidence>
<keyword evidence="3 10" id="KW-0863">Zinc-finger</keyword>
<dbReference type="STRING" id="877455.Metbo_0203"/>
<reference evidence="13 14" key="2">
    <citation type="journal article" date="2014" name="Int. J. Syst. Evol. Microbiol.">
        <title>Methanobacterium paludis sp. nov. and a novel strain of Methanobacterium lacus isolated from northern peatlands.</title>
        <authorList>
            <person name="Cadillo-Quiroz H."/>
            <person name="Brauer S.L."/>
            <person name="Goodson N."/>
            <person name="Yavitt J.B."/>
            <person name="Zinder S.H."/>
        </authorList>
    </citation>
    <scope>NUCLEOTIDE SEQUENCE [LARGE SCALE GENOMIC DNA]</scope>
    <source>
        <strain evidence="13 14">AL-21</strain>
    </source>
</reference>
<feature type="domain" description="TFIIS-type" evidence="12">
    <location>
        <begin position="62"/>
        <end position="102"/>
    </location>
</feature>
<dbReference type="GeneID" id="10276629"/>
<dbReference type="Pfam" id="PF01096">
    <property type="entry name" value="Zn_ribbon_TFIIS"/>
    <property type="match status" value="1"/>
</dbReference>
<evidence type="ECO:0000256" key="7">
    <source>
        <dbReference type="ARBA" id="ARBA00032962"/>
    </source>
</evidence>
<evidence type="ECO:0000256" key="9">
    <source>
        <dbReference type="PIRSR" id="PIRSR005586-1"/>
    </source>
</evidence>
<evidence type="ECO:0000256" key="1">
    <source>
        <dbReference type="ARBA" id="ARBA00018272"/>
    </source>
</evidence>
<evidence type="ECO:0000259" key="12">
    <source>
        <dbReference type="PROSITE" id="PS51133"/>
    </source>
</evidence>
<dbReference type="PROSITE" id="PS51133">
    <property type="entry name" value="ZF_TFIIS_2"/>
    <property type="match status" value="1"/>
</dbReference>
<dbReference type="GO" id="GO:0006355">
    <property type="term" value="P:regulation of DNA-templated transcription"/>
    <property type="evidence" value="ECO:0007669"/>
    <property type="project" value="InterPro"/>
</dbReference>
<feature type="zinc finger region" description="C4-type" evidence="10">
    <location>
        <begin position="4"/>
        <end position="23"/>
    </location>
</feature>
<dbReference type="InterPro" id="IPR012164">
    <property type="entry name" value="Rpa12/Rpb9/Rpc10/TFS"/>
</dbReference>
<dbReference type="Proteomes" id="UP000007490">
    <property type="component" value="Chromosome"/>
</dbReference>
<dbReference type="GO" id="GO:0003899">
    <property type="term" value="F:DNA-directed RNA polymerase activity"/>
    <property type="evidence" value="ECO:0007669"/>
    <property type="project" value="InterPro"/>
</dbReference>
<reference evidence="14" key="1">
    <citation type="submission" date="2011-02" db="EMBL/GenBank/DDBJ databases">
        <title>Complete sequence of Methanobacterium sp. AL-21.</title>
        <authorList>
            <consortium name="US DOE Joint Genome Institute"/>
            <person name="Lucas S."/>
            <person name="Copeland A."/>
            <person name="Lapidus A."/>
            <person name="Cheng J.-F."/>
            <person name="Goodwin L."/>
            <person name="Pitluck S."/>
            <person name="Chertkov O."/>
            <person name="Detter J.C."/>
            <person name="Han C."/>
            <person name="Tapia R."/>
            <person name="Land M."/>
            <person name="Hauser L."/>
            <person name="Kyrpides N."/>
            <person name="Ivanova N."/>
            <person name="Mikhailova N."/>
            <person name="Pagani I."/>
            <person name="Cadillo-Quiroz H."/>
            <person name="Imachi H."/>
            <person name="Zinder S."/>
            <person name="Liu W."/>
            <person name="Woyke T."/>
        </authorList>
    </citation>
    <scope>NUCLEOTIDE SEQUENCE [LARGE SCALE GENOMIC DNA]</scope>
    <source>
        <strain evidence="14">AL-21</strain>
    </source>
</reference>
<dbReference type="InterPro" id="IPR006288">
    <property type="entry name" value="TFS"/>
</dbReference>
<dbReference type="GO" id="GO:0008270">
    <property type="term" value="F:zinc ion binding"/>
    <property type="evidence" value="ECO:0007669"/>
    <property type="project" value="UniProtKB-KW"/>
</dbReference>
<feature type="binding site" evidence="9">
    <location>
        <position position="97"/>
    </location>
    <ligand>
        <name>Zn(2+)</name>
        <dbReference type="ChEBI" id="CHEBI:29105"/>
        <label>2</label>
    </ligand>
</feature>
<dbReference type="KEGG" id="mel:Metbo_0203"/>
<dbReference type="PIRSF" id="PIRSF005586">
    <property type="entry name" value="RNApol_RpoM"/>
    <property type="match status" value="1"/>
</dbReference>
<dbReference type="RefSeq" id="WP_013643806.1">
    <property type="nucleotide sequence ID" value="NC_015216.1"/>
</dbReference>
<dbReference type="SMART" id="SM00440">
    <property type="entry name" value="ZnF_C2C2"/>
    <property type="match status" value="1"/>
</dbReference>
<dbReference type="SMART" id="SM00661">
    <property type="entry name" value="RPOL9"/>
    <property type="match status" value="1"/>
</dbReference>
<proteinExistence type="inferred from homology"/>
<evidence type="ECO:0000256" key="11">
    <source>
        <dbReference type="RuleBase" id="RU003474"/>
    </source>
</evidence>
<dbReference type="eggNOG" id="arCOG00579">
    <property type="taxonomic scope" value="Archaea"/>
</dbReference>
<feature type="binding site" evidence="9">
    <location>
        <position position="20"/>
    </location>
    <ligand>
        <name>Zn(2+)</name>
        <dbReference type="ChEBI" id="CHEBI:29105"/>
        <label>1</label>
    </ligand>
</feature>
<dbReference type="PANTHER" id="PTHR11239">
    <property type="entry name" value="DNA-DIRECTED RNA POLYMERASE"/>
    <property type="match status" value="1"/>
</dbReference>
<dbReference type="HOGENOM" id="CLU_093932_3_2_2"/>
<gene>
    <name evidence="13" type="ordered locus">Metbo_0203</name>
</gene>
<dbReference type="NCBIfam" id="TIGR01384">
    <property type="entry name" value="TFS_arch"/>
    <property type="match status" value="1"/>
</dbReference>
<protein>
    <recommendedName>
        <fullName evidence="1">Transcription factor S</fullName>
    </recommendedName>
    <alternativeName>
        <fullName evidence="7">Transcription elongation factor IIS/RNA polymerase subunit homolog</fullName>
    </alternativeName>
</protein>
<evidence type="ECO:0000313" key="14">
    <source>
        <dbReference type="Proteomes" id="UP000007490"/>
    </source>
</evidence>
<evidence type="ECO:0000256" key="8">
    <source>
        <dbReference type="PIRNR" id="PIRNR005586"/>
    </source>
</evidence>
<dbReference type="EMBL" id="CP002551">
    <property type="protein sequence ID" value="ADZ08455.1"/>
    <property type="molecule type" value="Genomic_DNA"/>
</dbReference>
<feature type="binding site" evidence="9">
    <location>
        <position position="4"/>
    </location>
    <ligand>
        <name>Zn(2+)</name>
        <dbReference type="ChEBI" id="CHEBI:29105"/>
        <label>1</label>
    </ligand>
</feature>
<dbReference type="PROSITE" id="PS01030">
    <property type="entry name" value="RNA_POL_M_15KD"/>
    <property type="match status" value="1"/>
</dbReference>
<keyword evidence="4 9" id="KW-0862">Zinc</keyword>
<evidence type="ECO:0000256" key="10">
    <source>
        <dbReference type="PIRSR" id="PIRSR005586-2"/>
    </source>
</evidence>
<sequence>MEFCPKCGAVMFPKGDIFECRNCEHTTKATKESMSEYEISEKVESKDSIIVTSDEIQTLPTAVVKCPKCGNKEASWWLIQTRGADESETRFFRCTKCSLTWREYD</sequence>
<evidence type="ECO:0000256" key="6">
    <source>
        <dbReference type="ARBA" id="ARBA00023163"/>
    </source>
</evidence>
<name>F0T7W8_METLA</name>
<evidence type="ECO:0000313" key="13">
    <source>
        <dbReference type="EMBL" id="ADZ08455.1"/>
    </source>
</evidence>
<dbReference type="InterPro" id="IPR001529">
    <property type="entry name" value="Zn_ribbon_RPB9"/>
</dbReference>
<keyword evidence="2 9" id="KW-0479">Metal-binding</keyword>
<dbReference type="CDD" id="cd10511">
    <property type="entry name" value="Zn-ribbon_TFS"/>
    <property type="match status" value="1"/>
</dbReference>
<feature type="binding site" evidence="9">
    <location>
        <position position="69"/>
    </location>
    <ligand>
        <name>Zn(2+)</name>
        <dbReference type="ChEBI" id="CHEBI:29105"/>
        <label>2</label>
    </ligand>
</feature>
<keyword evidence="5" id="KW-0805">Transcription regulation</keyword>
<dbReference type="InterPro" id="IPR019761">
    <property type="entry name" value="DNA-dir_RNA_pol-M_15_CS"/>
</dbReference>
<evidence type="ECO:0000256" key="2">
    <source>
        <dbReference type="ARBA" id="ARBA00022723"/>
    </source>
</evidence>
<dbReference type="GO" id="GO:0006351">
    <property type="term" value="P:DNA-templated transcription"/>
    <property type="evidence" value="ECO:0007669"/>
    <property type="project" value="InterPro"/>
</dbReference>
<feature type="binding site" evidence="9">
    <location>
        <position position="94"/>
    </location>
    <ligand>
        <name>Zn(2+)</name>
        <dbReference type="ChEBI" id="CHEBI:29105"/>
        <label>2</label>
    </ligand>
</feature>
<keyword evidence="6 8" id="KW-0804">Transcription</keyword>
<feature type="binding site" evidence="9">
    <location>
        <position position="7"/>
    </location>
    <ligand>
        <name>Zn(2+)</name>
        <dbReference type="ChEBI" id="CHEBI:29105"/>
        <label>1</label>
    </ligand>
</feature>
<keyword evidence="14" id="KW-1185">Reference proteome</keyword>
<accession>F0T7W8</accession>
<evidence type="ECO:0000256" key="4">
    <source>
        <dbReference type="ARBA" id="ARBA00022833"/>
    </source>
</evidence>
<feature type="binding site" evidence="9">
    <location>
        <position position="66"/>
    </location>
    <ligand>
        <name>Zn(2+)</name>
        <dbReference type="ChEBI" id="CHEBI:29105"/>
        <label>2</label>
    </ligand>
</feature>
<organism evidence="13 14">
    <name type="scientific">Methanobacterium lacus (strain AL-21)</name>
    <dbReference type="NCBI Taxonomy" id="877455"/>
    <lineage>
        <taxon>Archaea</taxon>
        <taxon>Methanobacteriati</taxon>
        <taxon>Methanobacteriota</taxon>
        <taxon>Methanomada group</taxon>
        <taxon>Methanobacteria</taxon>
        <taxon>Methanobacteriales</taxon>
        <taxon>Methanobacteriaceae</taxon>
        <taxon>Methanobacterium</taxon>
    </lineage>
</organism>
<feature type="binding site" evidence="9">
    <location>
        <position position="23"/>
    </location>
    <ligand>
        <name>Zn(2+)</name>
        <dbReference type="ChEBI" id="CHEBI:29105"/>
        <label>1</label>
    </ligand>
</feature>
<evidence type="ECO:0000256" key="5">
    <source>
        <dbReference type="ARBA" id="ARBA00023015"/>
    </source>
</evidence>
<dbReference type="OrthoDB" id="72957at2157"/>
<dbReference type="InterPro" id="IPR001222">
    <property type="entry name" value="Znf_TFIIS"/>
</dbReference>
<dbReference type="Gene3D" id="2.20.25.10">
    <property type="match status" value="1"/>
</dbReference>
<dbReference type="GO" id="GO:0003676">
    <property type="term" value="F:nucleic acid binding"/>
    <property type="evidence" value="ECO:0007669"/>
    <property type="project" value="InterPro"/>
</dbReference>
<dbReference type="PANTHER" id="PTHR11239:SF12">
    <property type="entry name" value="DNA-DIRECTED RNA POLYMERASE III SUBUNIT RPC10"/>
    <property type="match status" value="1"/>
</dbReference>
<comment type="similarity">
    <text evidence="8 11">Belongs to the archaeal rpoM/eukaryotic RPA12/RPB9/RPC11 RNA polymerase family.</text>
</comment>